<dbReference type="Pfam" id="PF07690">
    <property type="entry name" value="MFS_1"/>
    <property type="match status" value="1"/>
</dbReference>
<gene>
    <name evidence="7" type="ORF">CLV67_10655</name>
</gene>
<dbReference type="SUPFAM" id="SSF103473">
    <property type="entry name" value="MFS general substrate transporter"/>
    <property type="match status" value="1"/>
</dbReference>
<protein>
    <submittedName>
        <fullName evidence="7">CP family cyanate transporter-like MFS transporter</fullName>
    </submittedName>
</protein>
<dbReference type="GO" id="GO:0005886">
    <property type="term" value="C:plasma membrane"/>
    <property type="evidence" value="ECO:0007669"/>
    <property type="project" value="UniProtKB-SubCell"/>
</dbReference>
<evidence type="ECO:0000259" key="6">
    <source>
        <dbReference type="PROSITE" id="PS50850"/>
    </source>
</evidence>
<keyword evidence="8" id="KW-1185">Reference proteome</keyword>
<feature type="transmembrane region" description="Helical" evidence="5">
    <location>
        <begin position="383"/>
        <end position="404"/>
    </location>
</feature>
<dbReference type="InterPro" id="IPR052524">
    <property type="entry name" value="MFS_Cyanate_Porter"/>
</dbReference>
<dbReference type="EMBL" id="PVMZ01000006">
    <property type="protein sequence ID" value="PRX21281.1"/>
    <property type="molecule type" value="Genomic_DNA"/>
</dbReference>
<evidence type="ECO:0000256" key="3">
    <source>
        <dbReference type="ARBA" id="ARBA00022989"/>
    </source>
</evidence>
<feature type="transmembrane region" description="Helical" evidence="5">
    <location>
        <begin position="97"/>
        <end position="114"/>
    </location>
</feature>
<name>A0A2T0KDB1_9ACTN</name>
<keyword evidence="2 5" id="KW-0812">Transmembrane</keyword>
<dbReference type="InterPro" id="IPR036259">
    <property type="entry name" value="MFS_trans_sf"/>
</dbReference>
<evidence type="ECO:0000256" key="1">
    <source>
        <dbReference type="ARBA" id="ARBA00004651"/>
    </source>
</evidence>
<dbReference type="PROSITE" id="PS50850">
    <property type="entry name" value="MFS"/>
    <property type="match status" value="1"/>
</dbReference>
<dbReference type="Gene3D" id="1.20.1250.20">
    <property type="entry name" value="MFS general substrate transporter like domains"/>
    <property type="match status" value="2"/>
</dbReference>
<feature type="transmembrane region" description="Helical" evidence="5">
    <location>
        <begin position="321"/>
        <end position="343"/>
    </location>
</feature>
<dbReference type="CDD" id="cd17339">
    <property type="entry name" value="MFS_NIMT_CynX_like"/>
    <property type="match status" value="1"/>
</dbReference>
<dbReference type="AlphaFoldDB" id="A0A2T0KDB1"/>
<reference evidence="7 8" key="1">
    <citation type="submission" date="2018-03" db="EMBL/GenBank/DDBJ databases">
        <title>Genomic Encyclopedia of Archaeal and Bacterial Type Strains, Phase II (KMG-II): from individual species to whole genera.</title>
        <authorList>
            <person name="Goeker M."/>
        </authorList>
    </citation>
    <scope>NUCLEOTIDE SEQUENCE [LARGE SCALE GENOMIC DNA]</scope>
    <source>
        <strain evidence="7 8">DSM 43146</strain>
    </source>
</reference>
<dbReference type="PANTHER" id="PTHR23523:SF2">
    <property type="entry name" value="2-NITROIMIDAZOLE TRANSPORTER"/>
    <property type="match status" value="1"/>
</dbReference>
<accession>A0A2T0KDB1</accession>
<feature type="transmembrane region" description="Helical" evidence="5">
    <location>
        <begin position="296"/>
        <end position="315"/>
    </location>
</feature>
<feature type="transmembrane region" description="Helical" evidence="5">
    <location>
        <begin position="230"/>
        <end position="252"/>
    </location>
</feature>
<organism evidence="7 8">
    <name type="scientific">Actinoplanes italicus</name>
    <dbReference type="NCBI Taxonomy" id="113567"/>
    <lineage>
        <taxon>Bacteria</taxon>
        <taxon>Bacillati</taxon>
        <taxon>Actinomycetota</taxon>
        <taxon>Actinomycetes</taxon>
        <taxon>Micromonosporales</taxon>
        <taxon>Micromonosporaceae</taxon>
        <taxon>Actinoplanes</taxon>
    </lineage>
</organism>
<dbReference type="Proteomes" id="UP000239415">
    <property type="component" value="Unassembled WGS sequence"/>
</dbReference>
<dbReference type="InterPro" id="IPR020846">
    <property type="entry name" value="MFS_dom"/>
</dbReference>
<comment type="caution">
    <text evidence="7">The sequence shown here is derived from an EMBL/GenBank/DDBJ whole genome shotgun (WGS) entry which is preliminary data.</text>
</comment>
<feature type="transmembrane region" description="Helical" evidence="5">
    <location>
        <begin position="27"/>
        <end position="46"/>
    </location>
</feature>
<evidence type="ECO:0000256" key="4">
    <source>
        <dbReference type="ARBA" id="ARBA00023136"/>
    </source>
</evidence>
<dbReference type="GO" id="GO:0022857">
    <property type="term" value="F:transmembrane transporter activity"/>
    <property type="evidence" value="ECO:0007669"/>
    <property type="project" value="InterPro"/>
</dbReference>
<feature type="transmembrane region" description="Helical" evidence="5">
    <location>
        <begin position="184"/>
        <end position="205"/>
    </location>
</feature>
<proteinExistence type="predicted"/>
<feature type="transmembrane region" description="Helical" evidence="5">
    <location>
        <begin position="151"/>
        <end position="172"/>
    </location>
</feature>
<feature type="transmembrane region" description="Helical" evidence="5">
    <location>
        <begin position="66"/>
        <end position="85"/>
    </location>
</feature>
<sequence>MNDGVRSVTPITQYHGSVVIDEKTRTGGLLALVALLLAAVNLRLAVTSIGPVLTEIRDGLGMSATVAGLLTSVPVLCFASIGLAAPRLAQRLGAARVILIGLALLTLGLVIRPYTGGSVLFLLFSAVALAGIAVVNVLLPSIVKERFPDRVGTVTGLYSVALNIGATTAAAATVPITDAFGGDWRLGLACWSLAAVVALPPWLLLARSRGVAGGPASSDHAAVRVSRHPVAWALAVYFGMQSTSAYVIIGWLPEIYRDAGLSPSLAGVLFAVTSLLGVPLSFLLSAYAGRLRSQSGIALVLGLFGIAGWAGLWASPAAAPWLWAVLLGVVNAAFPLALTMIALRGRTPATVVRLSAFAQSVGYLFAIPGPILVGALHDASGGWRVPLALMAVLMVPQIAAGMAAGRNRQI</sequence>
<comment type="subcellular location">
    <subcellularLocation>
        <location evidence="1">Cell membrane</location>
        <topology evidence="1">Multi-pass membrane protein</topology>
    </subcellularLocation>
</comment>
<evidence type="ECO:0000256" key="5">
    <source>
        <dbReference type="SAM" id="Phobius"/>
    </source>
</evidence>
<keyword evidence="4 5" id="KW-0472">Membrane</keyword>
<evidence type="ECO:0000313" key="7">
    <source>
        <dbReference type="EMBL" id="PRX21281.1"/>
    </source>
</evidence>
<dbReference type="PANTHER" id="PTHR23523">
    <property type="match status" value="1"/>
</dbReference>
<evidence type="ECO:0000256" key="2">
    <source>
        <dbReference type="ARBA" id="ARBA00022692"/>
    </source>
</evidence>
<evidence type="ECO:0000313" key="8">
    <source>
        <dbReference type="Proteomes" id="UP000239415"/>
    </source>
</evidence>
<keyword evidence="3 5" id="KW-1133">Transmembrane helix</keyword>
<dbReference type="InterPro" id="IPR011701">
    <property type="entry name" value="MFS"/>
</dbReference>
<feature type="transmembrane region" description="Helical" evidence="5">
    <location>
        <begin position="120"/>
        <end position="139"/>
    </location>
</feature>
<feature type="transmembrane region" description="Helical" evidence="5">
    <location>
        <begin position="355"/>
        <end position="377"/>
    </location>
</feature>
<feature type="domain" description="Major facilitator superfamily (MFS) profile" evidence="6">
    <location>
        <begin position="31"/>
        <end position="408"/>
    </location>
</feature>
<feature type="transmembrane region" description="Helical" evidence="5">
    <location>
        <begin position="264"/>
        <end position="284"/>
    </location>
</feature>